<sequence length="246" mass="28063">MALTRKPGFCRDWDLLPVRAFPPVTINGYPESHYRFLRLASGGWIGISFEDRDRIVRVEHAPQMTITDFGGLVGIRHLNIARFLGLYFNRNSTDIVYEHTDLDLLDICPLASEAEVASVIAQVLSAIMYLRSLAVDVRISSIRVSMFGLVKLILDFHHRPTTDIIYRKNMYRFMVSYVEQMMKVSSPRAHVWTYDAAEFLDILYARELPPSSHPFLSKSRGPAALRGPAQVVMRTLMATRLNDKDS</sequence>
<dbReference type="SUPFAM" id="SSF56112">
    <property type="entry name" value="Protein kinase-like (PK-like)"/>
    <property type="match status" value="1"/>
</dbReference>
<name>A0A9P8RH23_9PEZI</name>
<protein>
    <submittedName>
        <fullName evidence="1">Uncharacterized protein</fullName>
    </submittedName>
</protein>
<organism evidence="1 2">
    <name type="scientific">Truncatella angustata</name>
    <dbReference type="NCBI Taxonomy" id="152316"/>
    <lineage>
        <taxon>Eukaryota</taxon>
        <taxon>Fungi</taxon>
        <taxon>Dikarya</taxon>
        <taxon>Ascomycota</taxon>
        <taxon>Pezizomycotina</taxon>
        <taxon>Sordariomycetes</taxon>
        <taxon>Xylariomycetidae</taxon>
        <taxon>Amphisphaeriales</taxon>
        <taxon>Sporocadaceae</taxon>
        <taxon>Truncatella</taxon>
    </lineage>
</organism>
<accession>A0A9P8RH23</accession>
<comment type="caution">
    <text evidence="1">The sequence shown here is derived from an EMBL/GenBank/DDBJ whole genome shotgun (WGS) entry which is preliminary data.</text>
</comment>
<dbReference type="AlphaFoldDB" id="A0A9P8RH23"/>
<dbReference type="OrthoDB" id="5152837at2759"/>
<reference evidence="1" key="1">
    <citation type="journal article" date="2021" name="Nat. Commun.">
        <title>Genetic determinants of endophytism in the Arabidopsis root mycobiome.</title>
        <authorList>
            <person name="Mesny F."/>
            <person name="Miyauchi S."/>
            <person name="Thiergart T."/>
            <person name="Pickel B."/>
            <person name="Atanasova L."/>
            <person name="Karlsson M."/>
            <person name="Huettel B."/>
            <person name="Barry K.W."/>
            <person name="Haridas S."/>
            <person name="Chen C."/>
            <person name="Bauer D."/>
            <person name="Andreopoulos W."/>
            <person name="Pangilinan J."/>
            <person name="LaButti K."/>
            <person name="Riley R."/>
            <person name="Lipzen A."/>
            <person name="Clum A."/>
            <person name="Drula E."/>
            <person name="Henrissat B."/>
            <person name="Kohler A."/>
            <person name="Grigoriev I.V."/>
            <person name="Martin F.M."/>
            <person name="Hacquard S."/>
        </authorList>
    </citation>
    <scope>NUCLEOTIDE SEQUENCE</scope>
    <source>
        <strain evidence="1">MPI-SDFR-AT-0073</strain>
    </source>
</reference>
<dbReference type="GeneID" id="70137321"/>
<dbReference type="InterPro" id="IPR011009">
    <property type="entry name" value="Kinase-like_dom_sf"/>
</dbReference>
<evidence type="ECO:0000313" key="1">
    <source>
        <dbReference type="EMBL" id="KAH6645702.1"/>
    </source>
</evidence>
<dbReference type="EMBL" id="JAGPXC010000011">
    <property type="protein sequence ID" value="KAH6645702.1"/>
    <property type="molecule type" value="Genomic_DNA"/>
</dbReference>
<gene>
    <name evidence="1" type="ORF">BKA67DRAFT_664720</name>
</gene>
<evidence type="ECO:0000313" key="2">
    <source>
        <dbReference type="Proteomes" id="UP000758603"/>
    </source>
</evidence>
<proteinExistence type="predicted"/>
<dbReference type="RefSeq" id="XP_045952216.1">
    <property type="nucleotide sequence ID" value="XM_046108430.1"/>
</dbReference>
<keyword evidence="2" id="KW-1185">Reference proteome</keyword>
<dbReference type="Proteomes" id="UP000758603">
    <property type="component" value="Unassembled WGS sequence"/>
</dbReference>